<dbReference type="RefSeq" id="WP_013299558.1">
    <property type="nucleotide sequence ID" value="NC_014414.1"/>
</dbReference>
<dbReference type="EMBL" id="CP002156">
    <property type="protein sequence ID" value="ADM08584.1"/>
    <property type="molecule type" value="Genomic_DNA"/>
</dbReference>
<evidence type="ECO:0000313" key="4">
    <source>
        <dbReference type="Proteomes" id="UP000001302"/>
    </source>
</evidence>
<evidence type="ECO:0000256" key="1">
    <source>
        <dbReference type="SAM" id="MobiDB-lite"/>
    </source>
</evidence>
<gene>
    <name evidence="3" type="ordered locus">PB2503_02537</name>
</gene>
<dbReference type="STRING" id="314260.PB2503_02537"/>
<evidence type="ECO:0000313" key="3">
    <source>
        <dbReference type="EMBL" id="ADM08584.1"/>
    </source>
</evidence>
<feature type="region of interest" description="Disordered" evidence="1">
    <location>
        <begin position="41"/>
        <end position="72"/>
    </location>
</feature>
<organism evidence="3 4">
    <name type="scientific">Parvularcula bermudensis (strain ATCC BAA-594 / HTCC2503 / KCTC 12087)</name>
    <dbReference type="NCBI Taxonomy" id="314260"/>
    <lineage>
        <taxon>Bacteria</taxon>
        <taxon>Pseudomonadati</taxon>
        <taxon>Pseudomonadota</taxon>
        <taxon>Alphaproteobacteria</taxon>
        <taxon>Parvularculales</taxon>
        <taxon>Parvularculaceae</taxon>
        <taxon>Parvularcula</taxon>
    </lineage>
</organism>
<dbReference type="HOGENOM" id="CLU_180079_0_0_5"/>
<name>E0TCJ5_PARBH</name>
<dbReference type="AlphaFoldDB" id="E0TCJ5"/>
<proteinExistence type="predicted"/>
<dbReference type="eggNOG" id="ENOG5032YVA">
    <property type="taxonomic scope" value="Bacteria"/>
</dbReference>
<accession>E0TCJ5</accession>
<dbReference type="OrthoDB" id="283968at2"/>
<feature type="domain" description="Hypervirulence associated protein TUDOR" evidence="2">
    <location>
        <begin position="8"/>
        <end position="69"/>
    </location>
</feature>
<sequence length="72" mass="8150">MSKTYNKGTTVEWEWGNGTAKGEVQESFTEEVERQIDGNSVKRNADQDNPAYMIEQSDGSRVLKSHSELRKA</sequence>
<reference evidence="3 4" key="2">
    <citation type="journal article" date="2011" name="J. Bacteriol.">
        <title>Complete genome sequence of strain HTCC2503T of Parvularcula bermudensis, the type species of the order "Parvularculales" in the class Alphaproteobacteria.</title>
        <authorList>
            <person name="Oh H.M."/>
            <person name="Kang I."/>
            <person name="Vergin K.L."/>
            <person name="Kang D."/>
            <person name="Rhee K.H."/>
            <person name="Giovannoni S.J."/>
            <person name="Cho J.C."/>
        </authorList>
    </citation>
    <scope>NUCLEOTIDE SEQUENCE [LARGE SCALE GENOMIC DNA]</scope>
    <source>
        <strain evidence="4">ATCC BAA-594 / HTCC2503 / KCTC 12087</strain>
    </source>
</reference>
<dbReference type="Pfam" id="PF11160">
    <property type="entry name" value="Hva1_TUDOR"/>
    <property type="match status" value="1"/>
</dbReference>
<protein>
    <recommendedName>
        <fullName evidence="2">Hypervirulence associated protein TUDOR domain-containing protein</fullName>
    </recommendedName>
</protein>
<dbReference type="Proteomes" id="UP000001302">
    <property type="component" value="Chromosome"/>
</dbReference>
<reference evidence="4" key="1">
    <citation type="submission" date="2010-08" db="EMBL/GenBank/DDBJ databases">
        <title>Genome sequence of Parvularcula bermudensis HTCC2503.</title>
        <authorList>
            <person name="Kang D.-M."/>
            <person name="Oh H.-M."/>
            <person name="Cho J.-C."/>
        </authorList>
    </citation>
    <scope>NUCLEOTIDE SEQUENCE [LARGE SCALE GENOMIC DNA]</scope>
    <source>
        <strain evidence="4">ATCC BAA-594 / HTCC2503 / KCTC 12087</strain>
    </source>
</reference>
<dbReference type="InterPro" id="IPR021331">
    <property type="entry name" value="Hva1_TUDOR"/>
</dbReference>
<keyword evidence="4" id="KW-1185">Reference proteome</keyword>
<dbReference type="KEGG" id="pbr:PB2503_02537"/>
<evidence type="ECO:0000259" key="2">
    <source>
        <dbReference type="Pfam" id="PF11160"/>
    </source>
</evidence>